<keyword evidence="2" id="KW-0472">Membrane</keyword>
<keyword evidence="2" id="KW-0812">Transmembrane</keyword>
<gene>
    <name evidence="5" type="ORF">GCW_03980</name>
</gene>
<feature type="region of interest" description="Disordered" evidence="1">
    <location>
        <begin position="52"/>
        <end position="108"/>
    </location>
</feature>
<dbReference type="InterPro" id="IPR030942">
    <property type="entry name" value="Mycoplas_M_dom"/>
</dbReference>
<feature type="domain" description="IgG-blocking virulence" evidence="3">
    <location>
        <begin position="277"/>
        <end position="467"/>
    </location>
</feature>
<dbReference type="NCBIfam" id="TIGR04526">
    <property type="entry name" value="predic_Ig_block"/>
    <property type="match status" value="1"/>
</dbReference>
<evidence type="ECO:0000313" key="6">
    <source>
        <dbReference type="Proteomes" id="UP000018735"/>
    </source>
</evidence>
<organism evidence="5 6">
    <name type="scientific">Mycoplasmoides gallisepticum S6</name>
    <dbReference type="NCBI Taxonomy" id="1006581"/>
    <lineage>
        <taxon>Bacteria</taxon>
        <taxon>Bacillati</taxon>
        <taxon>Mycoplasmatota</taxon>
        <taxon>Mycoplasmoidales</taxon>
        <taxon>Mycoplasmoidaceae</taxon>
        <taxon>Mycoplasmoides</taxon>
    </lineage>
</organism>
<dbReference type="InterPro" id="IPR058860">
    <property type="entry name" value="MIB_M2"/>
</dbReference>
<evidence type="ECO:0000256" key="2">
    <source>
        <dbReference type="SAM" id="Phobius"/>
    </source>
</evidence>
<keyword evidence="2" id="KW-1133">Transmembrane helix</keyword>
<protein>
    <submittedName>
        <fullName evidence="5">M-domain IgG blocking protein</fullName>
    </submittedName>
</protein>
<feature type="compositionally biased region" description="Low complexity" evidence="1">
    <location>
        <begin position="53"/>
        <end position="66"/>
    </location>
</feature>
<evidence type="ECO:0000313" key="5">
    <source>
        <dbReference type="EMBL" id="AHB99953.1"/>
    </source>
</evidence>
<dbReference type="eggNOG" id="COG0810">
    <property type="taxonomic scope" value="Bacteria"/>
</dbReference>
<dbReference type="InterPro" id="IPR030941">
    <property type="entry name" value="Predic_Ig_block"/>
</dbReference>
<reference evidence="5 6" key="1">
    <citation type="journal article" date="2011" name="PLoS ONE">
        <title>Core proteome of the minimal cell: comparative proteomics of three mollicute species.</title>
        <authorList>
            <person name="Fisunov G.Y."/>
            <person name="Alexeev D.G."/>
            <person name="Bazaleev N.A."/>
            <person name="Ladygina V.G."/>
            <person name="Galyamina M.A."/>
            <person name="Kondratov I.G."/>
            <person name="Zhukova N.A."/>
            <person name="Serebryakova M.V."/>
            <person name="Demina I.A."/>
            <person name="Govorun V.M."/>
        </authorList>
    </citation>
    <scope>NUCLEOTIDE SEQUENCE [LARGE SCALE GENOMIC DNA]</scope>
    <source>
        <strain evidence="5 6">S6</strain>
    </source>
</reference>
<dbReference type="RefSeq" id="WP_011883568.1">
    <property type="nucleotide sequence ID" value="NC_023030.2"/>
</dbReference>
<dbReference type="Pfam" id="PF26360">
    <property type="entry name" value="MIB_M1"/>
    <property type="match status" value="1"/>
</dbReference>
<accession>A0A0F6CLI1</accession>
<dbReference type="Proteomes" id="UP000018735">
    <property type="component" value="Chromosome"/>
</dbReference>
<sequence length="674" mass="75860">MISSKKRKIIKLIALSTGSVTLGVASTLGIVYSTKQKESQASLFQRSNKVSLNTNASNANDSQNSNRDFNLENAPEKPESKPVVVVNPPEKKPEPTPPEPKKPTIEDMLPQSSEGFVDINNLPDLDFSTLKPKENPGGKLTKEQTETIKTAVSTLVNLTKDLPKQFTDEQIRQINDAIYEIRKLGAATKNEGRKDWTVLLQNLYNNDGRTTSEKSKAIGFQIINDAYNLPKEFKDMWANIERDLDEFLAKGMVPNIQWGYTGNSWTFIDHSDNVVRNRMISDHQNRYFAYDSEYKRNSKVIRDLDYEGFKKQDATNSFIEYGAGSNIGITVLQYIPEGEFAKSKVQGNRLIAVLDASNVAGYNNFLNFLKKTEQAGQKLDGIVIRNMGLIDKYQDFSKILAQMPDSIQKLTLFFEARDTSSLIGLKDKKIQELDLYNSSNTVADDWGINPYVLRGVKNITFDYNHESITTSTVQPNNKNMPGSIVFNTLKFDKGMTLDQINEGLRIALKDRYGERIFQGAFGDGSWPTYLDFSNLPEIKSLQGMNFYGRVFKKLTLSNNSNVFTVDSKTLHQQQWSALLIKGPDRPKLMFVSPQKVDTLYIQGNAVDLGNNWGPELYGLIESGKDVFQTVYVDNQTMANTLNSSQAFTTFGKRAIVKPRNFDTNGGNSEIISFE</sequence>
<evidence type="ECO:0000256" key="1">
    <source>
        <dbReference type="SAM" id="MobiDB-lite"/>
    </source>
</evidence>
<evidence type="ECO:0000259" key="3">
    <source>
        <dbReference type="Pfam" id="PF26360"/>
    </source>
</evidence>
<feature type="compositionally biased region" description="Basic and acidic residues" evidence="1">
    <location>
        <begin position="89"/>
        <end position="105"/>
    </location>
</feature>
<feature type="domain" description="Mycoplasma immunoglobulin binding protein M2" evidence="4">
    <location>
        <begin position="486"/>
        <end position="647"/>
    </location>
</feature>
<proteinExistence type="predicted"/>
<dbReference type="AlphaFoldDB" id="A0A0F6CLI1"/>
<feature type="transmembrane region" description="Helical" evidence="2">
    <location>
        <begin position="12"/>
        <end position="32"/>
    </location>
</feature>
<dbReference type="NCBIfam" id="TIGR04524">
    <property type="entry name" value="mycoplas_M_dom"/>
    <property type="match status" value="1"/>
</dbReference>
<dbReference type="Pfam" id="PF26364">
    <property type="entry name" value="MIB_M2"/>
    <property type="match status" value="1"/>
</dbReference>
<dbReference type="HOGENOM" id="CLU_397844_0_0_14"/>
<evidence type="ECO:0000259" key="4">
    <source>
        <dbReference type="Pfam" id="PF26364"/>
    </source>
</evidence>
<dbReference type="EMBL" id="CP006916">
    <property type="protein sequence ID" value="AHB99953.1"/>
    <property type="molecule type" value="Genomic_DNA"/>
</dbReference>
<dbReference type="KEGG" id="mgz:GCW_03980"/>
<name>A0A0F6CLI1_MYCGL</name>